<keyword evidence="1" id="KW-1133">Transmembrane helix</keyword>
<feature type="transmembrane region" description="Helical" evidence="1">
    <location>
        <begin position="21"/>
        <end position="42"/>
    </location>
</feature>
<evidence type="ECO:0000313" key="2">
    <source>
        <dbReference type="EMBL" id="QNO14602.1"/>
    </source>
</evidence>
<name>A0A7G9W7E0_ALKCA</name>
<organism evidence="2 3">
    <name type="scientific">Alkalicella caledoniensis</name>
    <dbReference type="NCBI Taxonomy" id="2731377"/>
    <lineage>
        <taxon>Bacteria</taxon>
        <taxon>Bacillati</taxon>
        <taxon>Bacillota</taxon>
        <taxon>Clostridia</taxon>
        <taxon>Eubacteriales</taxon>
        <taxon>Proteinivoracaceae</taxon>
        <taxon>Alkalicella</taxon>
    </lineage>
</organism>
<reference evidence="2 3" key="1">
    <citation type="submission" date="2020-07" db="EMBL/GenBank/DDBJ databases">
        <title>Alkalicella. sp. LB2 genome.</title>
        <authorList>
            <person name="Postec A."/>
            <person name="Quemeneur M."/>
        </authorList>
    </citation>
    <scope>NUCLEOTIDE SEQUENCE [LARGE SCALE GENOMIC DNA]</scope>
    <source>
        <strain evidence="2 3">LB2</strain>
    </source>
</reference>
<proteinExistence type="predicted"/>
<dbReference type="Proteomes" id="UP000516160">
    <property type="component" value="Chromosome"/>
</dbReference>
<protein>
    <submittedName>
        <fullName evidence="2">Flp family type IVb pilin</fullName>
    </submittedName>
</protein>
<gene>
    <name evidence="2" type="ORF">HYG86_07310</name>
</gene>
<evidence type="ECO:0000256" key="1">
    <source>
        <dbReference type="SAM" id="Phobius"/>
    </source>
</evidence>
<keyword evidence="1" id="KW-0812">Transmembrane</keyword>
<sequence>MYNILRKKLLPKLKEKAGQGMVEYSLMIGLVALVVFGILSALGPTLALKIQEAVEAFNF</sequence>
<dbReference type="EMBL" id="CP058559">
    <property type="protein sequence ID" value="QNO14602.1"/>
    <property type="molecule type" value="Genomic_DNA"/>
</dbReference>
<accession>A0A7G9W7E0</accession>
<dbReference type="AlphaFoldDB" id="A0A7G9W7E0"/>
<dbReference type="KEGG" id="acae:HYG86_07310"/>
<evidence type="ECO:0000313" key="3">
    <source>
        <dbReference type="Proteomes" id="UP000516160"/>
    </source>
</evidence>
<keyword evidence="3" id="KW-1185">Reference proteome</keyword>
<keyword evidence="1" id="KW-0472">Membrane</keyword>
<dbReference type="RefSeq" id="WP_213168435.1">
    <property type="nucleotide sequence ID" value="NZ_CP058559.1"/>
</dbReference>